<dbReference type="PROSITE" id="PS51257">
    <property type="entry name" value="PROKAR_LIPOPROTEIN"/>
    <property type="match status" value="1"/>
</dbReference>
<organism evidence="1 2">
    <name type="scientific">Mariniphaga sediminis</name>
    <dbReference type="NCBI Taxonomy" id="1628158"/>
    <lineage>
        <taxon>Bacteria</taxon>
        <taxon>Pseudomonadati</taxon>
        <taxon>Bacteroidota</taxon>
        <taxon>Bacteroidia</taxon>
        <taxon>Marinilabiliales</taxon>
        <taxon>Prolixibacteraceae</taxon>
        <taxon>Mariniphaga</taxon>
    </lineage>
</organism>
<protein>
    <submittedName>
        <fullName evidence="1">Uncharacterized protein</fullName>
    </submittedName>
</protein>
<dbReference type="OrthoDB" id="1113889at2"/>
<comment type="caution">
    <text evidence="1">The sequence shown here is derived from an EMBL/GenBank/DDBJ whole genome shotgun (WGS) entry which is preliminary data.</text>
</comment>
<dbReference type="AlphaFoldDB" id="A0A399D0U0"/>
<evidence type="ECO:0000313" key="2">
    <source>
        <dbReference type="Proteomes" id="UP000266441"/>
    </source>
</evidence>
<dbReference type="EMBL" id="QWET01000006">
    <property type="protein sequence ID" value="RIH65299.1"/>
    <property type="molecule type" value="Genomic_DNA"/>
</dbReference>
<sequence length="429" mass="48632">MRNLTILVFLIFLAGCTNFKWKQEEEIPRQEVISLDSEQVDLMKEYEKGTYGYDAGFLKKYAEPVELKNGDSRLMLSLKYQGRVMTSTSNGMGGKSYGWINHDLIESGEVLKQFNPVGGEERFWLGPEGGQFSLFFEPKSSFKLENWNTPACLDTEPFDVFLATDSIAVFLKSMQVKNYSDFQFDFKLTRRVELMGKGQIETKLGITLPGNVKTVGYESINELQNIGQEAWKKETGLLSVWLLGMFPSSPSLTMIFPYKANVKSDYIVKDDYFGKIPDDRLEVDDGMIYFKGDGQQRGKIGIPPRRAEPVFGSYDSENNVLTLVKCDIPDDQADYVNSSWEEHQKNPYEGDVINAYNDGPSESGEQWGSYYELESSSPALALDPNESAEYKQSIFHFEGKEEELDAVCRQVFNVPLNEIKSVFGARPSL</sequence>
<evidence type="ECO:0000313" key="1">
    <source>
        <dbReference type="EMBL" id="RIH65299.1"/>
    </source>
</evidence>
<keyword evidence="2" id="KW-1185">Reference proteome</keyword>
<dbReference type="Proteomes" id="UP000266441">
    <property type="component" value="Unassembled WGS sequence"/>
</dbReference>
<name>A0A399D0U0_9BACT</name>
<gene>
    <name evidence="1" type="ORF">D1164_09195</name>
</gene>
<proteinExistence type="predicted"/>
<accession>A0A399D0U0</accession>
<reference evidence="1 2" key="1">
    <citation type="journal article" date="2015" name="Int. J. Syst. Evol. Microbiol.">
        <title>Mariniphaga sediminis sp. nov., isolated from coastal sediment.</title>
        <authorList>
            <person name="Wang F.Q."/>
            <person name="Shen Q.Y."/>
            <person name="Chen G.J."/>
            <person name="Du Z.J."/>
        </authorList>
    </citation>
    <scope>NUCLEOTIDE SEQUENCE [LARGE SCALE GENOMIC DNA]</scope>
    <source>
        <strain evidence="1 2">SY21</strain>
    </source>
</reference>
<dbReference type="InterPro" id="IPR046713">
    <property type="entry name" value="DUF6786"/>
</dbReference>
<dbReference type="RefSeq" id="WP_119349680.1">
    <property type="nucleotide sequence ID" value="NZ_QWET01000006.1"/>
</dbReference>
<dbReference type="Pfam" id="PF20583">
    <property type="entry name" value="DUF6786"/>
    <property type="match status" value="1"/>
</dbReference>